<proteinExistence type="predicted"/>
<feature type="chain" id="PRO_5044573527" description="beta-lactamase" evidence="5">
    <location>
        <begin position="21"/>
        <end position="800"/>
    </location>
</feature>
<protein>
    <recommendedName>
        <fullName evidence="2">beta-lactamase</fullName>
        <ecNumber evidence="2">3.5.2.6</ecNumber>
    </recommendedName>
</protein>
<dbReference type="EC" id="3.5.2.6" evidence="2"/>
<evidence type="ECO:0000256" key="4">
    <source>
        <dbReference type="ARBA" id="ARBA00023251"/>
    </source>
</evidence>
<reference evidence="6 9" key="2">
    <citation type="submission" date="2018-08" db="EMBL/GenBank/DDBJ databases">
        <title>Complete genome of the Arcobacter molluscorum type strain LMG 25693.</title>
        <authorList>
            <person name="Miller W.G."/>
            <person name="Yee E."/>
            <person name="Bono J.L."/>
        </authorList>
    </citation>
    <scope>NUCLEOTIDE SEQUENCE [LARGE SCALE GENOMIC DNA]</scope>
    <source>
        <strain evidence="6 9">CECT 7696</strain>
    </source>
</reference>
<name>A0A2G1DFJ2_9BACT</name>
<evidence type="ECO:0000256" key="5">
    <source>
        <dbReference type="SAM" id="SignalP"/>
    </source>
</evidence>
<dbReference type="GO" id="GO:0008800">
    <property type="term" value="F:beta-lactamase activity"/>
    <property type="evidence" value="ECO:0007669"/>
    <property type="project" value="UniProtKB-EC"/>
</dbReference>
<dbReference type="InterPro" id="IPR006597">
    <property type="entry name" value="Sel1-like"/>
</dbReference>
<evidence type="ECO:0000313" key="6">
    <source>
        <dbReference type="EMBL" id="AXX93589.1"/>
    </source>
</evidence>
<dbReference type="KEGG" id="amol:AMOL_2650"/>
<dbReference type="Pfam" id="PF08238">
    <property type="entry name" value="Sel1"/>
    <property type="match status" value="8"/>
</dbReference>
<evidence type="ECO:0000313" key="7">
    <source>
        <dbReference type="EMBL" id="PHO17257.1"/>
    </source>
</evidence>
<comment type="catalytic activity">
    <reaction evidence="1">
        <text>a beta-lactam + H2O = a substituted beta-amino acid</text>
        <dbReference type="Rhea" id="RHEA:20401"/>
        <dbReference type="ChEBI" id="CHEBI:15377"/>
        <dbReference type="ChEBI" id="CHEBI:35627"/>
        <dbReference type="ChEBI" id="CHEBI:140347"/>
        <dbReference type="EC" id="3.5.2.6"/>
    </reaction>
</comment>
<dbReference type="PANTHER" id="PTHR11102:SF147">
    <property type="entry name" value="SEL1L ADAPTOR SUBUNIT OF ERAD E3 UBIQUITIN LIGASE"/>
    <property type="match status" value="1"/>
</dbReference>
<dbReference type="InterPro" id="IPR011990">
    <property type="entry name" value="TPR-like_helical_dom_sf"/>
</dbReference>
<evidence type="ECO:0000313" key="8">
    <source>
        <dbReference type="Proteomes" id="UP000221222"/>
    </source>
</evidence>
<dbReference type="EMBL" id="CP032098">
    <property type="protein sequence ID" value="AXX93589.1"/>
    <property type="molecule type" value="Genomic_DNA"/>
</dbReference>
<dbReference type="RefSeq" id="WP_099343201.1">
    <property type="nucleotide sequence ID" value="NZ_CP032098.1"/>
</dbReference>
<reference evidence="7 8" key="1">
    <citation type="submission" date="2017-09" db="EMBL/GenBank/DDBJ databases">
        <title>Arcobacter canalis sp. nov., a new species isolated from a water canal contaminated with urban sewage.</title>
        <authorList>
            <person name="Perez-Cataluna A."/>
            <person name="Salas-Masso N."/>
            <person name="Figueras M.J."/>
        </authorList>
    </citation>
    <scope>NUCLEOTIDE SEQUENCE [LARGE SCALE GENOMIC DNA]</scope>
    <source>
        <strain evidence="7 8">F98-3</strain>
    </source>
</reference>
<dbReference type="Gene3D" id="1.25.40.10">
    <property type="entry name" value="Tetratricopeptide repeat domain"/>
    <property type="match status" value="2"/>
</dbReference>
<dbReference type="Proteomes" id="UP000221222">
    <property type="component" value="Unassembled WGS sequence"/>
</dbReference>
<gene>
    <name evidence="6" type="ORF">AMOL_2650</name>
    <name evidence="7" type="ORF">CPU12_11145</name>
</gene>
<evidence type="ECO:0000256" key="2">
    <source>
        <dbReference type="ARBA" id="ARBA00012865"/>
    </source>
</evidence>
<keyword evidence="4" id="KW-0046">Antibiotic resistance</keyword>
<dbReference type="EMBL" id="NXFY01000020">
    <property type="protein sequence ID" value="PHO17257.1"/>
    <property type="molecule type" value="Genomic_DNA"/>
</dbReference>
<dbReference type="SMART" id="SM00671">
    <property type="entry name" value="SEL1"/>
    <property type="match status" value="6"/>
</dbReference>
<accession>A0A2G1DFJ2</accession>
<sequence>MKYIISIIAVLFIMSGCTNLSTPDYNKSSKEQLINSANAGDIKAMVALNKNYNFPETKEGLKYYNKWINLIDNKKNSKDIISFAKVFKNYKDMFINGNLKYEKLLNLAKDDKDTLFLLLNHYINAHKYEKEVDTKDAILKNATKEDLQKLYDIYTKSIYKARGGHYEYKAKEIRDLMVKKGFINENKSSFFYLDKIYESNNKTEIDNILNKIYNSNSFEDIYQSAKLLKSEKDKRSIKFYEKAITLTDDKKIKSEIYYDLYFIYTYNKAYNINKDEQKQMDVLKKSFSLGSDKAKYSLTIKYRNNKKYKDEYEQLKEDYFKTIEGKKEFANILYKGYARKEAYKIWEELASTNHDEDSIIALAFKQNAFAAMFLKSKSDDVSKKWQHYIIEHPNKSLIEKAKKKFFDNSSSKKFEPNFLETILKKDLKEQNIITLRNLYDYYRFSNGLNAFKYLQSAVNAGDVKSKIQLSQLYFKRKSSVNKGLDILKELSKEGDISATTRLADFYFYPSYKFKSMANPKLGIEYFEKAVSLGDTNSLKALYNIYSCTTCKEKLTDFKKAKYYAEELTKKGRSDGYFELAKFYYYGVETKKDLKKALEYFEKAAKYYYAKAYYELGLLYYEKSKVTLTIDNKKALDYFKKGAQLKNFDCNYILGDIYVLGYAGVKKDKEKAIEYYKRIAYLDKNVAFYIGYYYINDKKDYENAAKYFEKSLNSKTGKGYYELAYLYENGLGVKQDVFNALRFYDKAYKLANDKQAAFQIAKILHYGKGKVPQNKKIAKEWYEVVGSKEAKKQIKLLENIK</sequence>
<dbReference type="InterPro" id="IPR050767">
    <property type="entry name" value="Sel1_AlgK"/>
</dbReference>
<organism evidence="7 8">
    <name type="scientific">Malaciobacter molluscorum LMG 25693</name>
    <dbReference type="NCBI Taxonomy" id="870501"/>
    <lineage>
        <taxon>Bacteria</taxon>
        <taxon>Pseudomonadati</taxon>
        <taxon>Campylobacterota</taxon>
        <taxon>Epsilonproteobacteria</taxon>
        <taxon>Campylobacterales</taxon>
        <taxon>Arcobacteraceae</taxon>
        <taxon>Malaciobacter</taxon>
    </lineage>
</organism>
<dbReference type="PANTHER" id="PTHR11102">
    <property type="entry name" value="SEL-1-LIKE PROTEIN"/>
    <property type="match status" value="1"/>
</dbReference>
<dbReference type="GO" id="GO:0046677">
    <property type="term" value="P:response to antibiotic"/>
    <property type="evidence" value="ECO:0007669"/>
    <property type="project" value="UniProtKB-KW"/>
</dbReference>
<keyword evidence="3" id="KW-1015">Disulfide bond</keyword>
<keyword evidence="5" id="KW-0732">Signal</keyword>
<feature type="signal peptide" evidence="5">
    <location>
        <begin position="1"/>
        <end position="20"/>
    </location>
</feature>
<dbReference type="GO" id="GO:0036503">
    <property type="term" value="P:ERAD pathway"/>
    <property type="evidence" value="ECO:0007669"/>
    <property type="project" value="TreeGrafter"/>
</dbReference>
<dbReference type="SUPFAM" id="SSF81901">
    <property type="entry name" value="HCP-like"/>
    <property type="match status" value="2"/>
</dbReference>
<evidence type="ECO:0000313" key="9">
    <source>
        <dbReference type="Proteomes" id="UP000262712"/>
    </source>
</evidence>
<evidence type="ECO:0000256" key="1">
    <source>
        <dbReference type="ARBA" id="ARBA00001526"/>
    </source>
</evidence>
<dbReference type="AlphaFoldDB" id="A0A2G1DFJ2"/>
<dbReference type="PROSITE" id="PS51257">
    <property type="entry name" value="PROKAR_LIPOPROTEIN"/>
    <property type="match status" value="1"/>
</dbReference>
<evidence type="ECO:0000256" key="3">
    <source>
        <dbReference type="ARBA" id="ARBA00023157"/>
    </source>
</evidence>
<dbReference type="Proteomes" id="UP000262712">
    <property type="component" value="Chromosome"/>
</dbReference>
<keyword evidence="8" id="KW-1185">Reference proteome</keyword>